<dbReference type="PROSITE" id="PS51635">
    <property type="entry name" value="PNPLA"/>
    <property type="match status" value="1"/>
</dbReference>
<dbReference type="InterPro" id="IPR016035">
    <property type="entry name" value="Acyl_Trfase/lysoPLipase"/>
</dbReference>
<dbReference type="Proteomes" id="UP001589834">
    <property type="component" value="Unassembled WGS sequence"/>
</dbReference>
<accession>A0ABV6PT89</accession>
<comment type="caution">
    <text evidence="6">The sequence shown here is derived from an EMBL/GenBank/DDBJ whole genome shotgun (WGS) entry which is preliminary data.</text>
</comment>
<feature type="active site" description="Proton acceptor" evidence="4">
    <location>
        <position position="203"/>
    </location>
</feature>
<feature type="short sequence motif" description="GXGXXG" evidence="4">
    <location>
        <begin position="25"/>
        <end position="30"/>
    </location>
</feature>
<dbReference type="InterPro" id="IPR002641">
    <property type="entry name" value="PNPLA_dom"/>
</dbReference>
<keyword evidence="3 4" id="KW-0443">Lipid metabolism</keyword>
<evidence type="ECO:0000256" key="3">
    <source>
        <dbReference type="ARBA" id="ARBA00023098"/>
    </source>
</evidence>
<evidence type="ECO:0000259" key="5">
    <source>
        <dbReference type="PROSITE" id="PS51635"/>
    </source>
</evidence>
<reference evidence="6 7" key="1">
    <citation type="submission" date="2024-09" db="EMBL/GenBank/DDBJ databases">
        <authorList>
            <person name="Sun Q."/>
            <person name="Mori K."/>
        </authorList>
    </citation>
    <scope>NUCLEOTIDE SEQUENCE [LARGE SCALE GENOMIC DNA]</scope>
    <source>
        <strain evidence="6 7">NCAIM B.02336</strain>
    </source>
</reference>
<sequence>MPEAARTGAAKAGEAPRSVDLALQGGGSHGAFTWGVLDALLEDGRIVPDGVSGTSAGAMNAVVLAHGLARARHDGLKGQDVHEAGRKALKRFWENVGLLGNFSTGLPLPAAQAVASWFSQWISPAQANPLGVNPLRRLLLDQVDFELLDTPQAMKVFVCATNVRTGVGEVFSGKRLTVDAVMASACLPTMFKPVEIEGELYWDGGYSGNPALYPLIYNTRSNDVVLVQINPVAVPFKADANAQDIMERVNEITFNAPLLAEFRAIEFVARLLDEGRLDPGRYKKMLLHRVDGGAALHGYGSASKMRADIVFLHQLFEIGRRMGQRWIKTHFRNLGVRGTAIDSP</sequence>
<name>A0ABV6PT89_9BURK</name>
<dbReference type="SUPFAM" id="SSF52151">
    <property type="entry name" value="FabD/lysophospholipase-like"/>
    <property type="match status" value="1"/>
</dbReference>
<evidence type="ECO:0000313" key="7">
    <source>
        <dbReference type="Proteomes" id="UP001589834"/>
    </source>
</evidence>
<feature type="domain" description="PNPLA" evidence="5">
    <location>
        <begin position="21"/>
        <end position="216"/>
    </location>
</feature>
<dbReference type="Gene3D" id="3.40.1090.10">
    <property type="entry name" value="Cytosolic phospholipase A2 catalytic domain"/>
    <property type="match status" value="2"/>
</dbReference>
<evidence type="ECO:0000256" key="1">
    <source>
        <dbReference type="ARBA" id="ARBA00022801"/>
    </source>
</evidence>
<dbReference type="PANTHER" id="PTHR14226:SF78">
    <property type="entry name" value="SLR0060 PROTEIN"/>
    <property type="match status" value="1"/>
</dbReference>
<protein>
    <submittedName>
        <fullName evidence="6">Patatin-like phospholipase family protein</fullName>
    </submittedName>
</protein>
<keyword evidence="2 4" id="KW-0442">Lipid degradation</keyword>
<dbReference type="Pfam" id="PF01734">
    <property type="entry name" value="Patatin"/>
    <property type="match status" value="1"/>
</dbReference>
<dbReference type="RefSeq" id="WP_293219768.1">
    <property type="nucleotide sequence ID" value="NZ_JBHLTN010000018.1"/>
</dbReference>
<dbReference type="InterPro" id="IPR050301">
    <property type="entry name" value="NTE"/>
</dbReference>
<evidence type="ECO:0000256" key="2">
    <source>
        <dbReference type="ARBA" id="ARBA00022963"/>
    </source>
</evidence>
<feature type="short sequence motif" description="GXSXG" evidence="4">
    <location>
        <begin position="53"/>
        <end position="57"/>
    </location>
</feature>
<evidence type="ECO:0000313" key="6">
    <source>
        <dbReference type="EMBL" id="MFC0592749.1"/>
    </source>
</evidence>
<dbReference type="PANTHER" id="PTHR14226">
    <property type="entry name" value="NEUROPATHY TARGET ESTERASE/SWISS CHEESE D.MELANOGASTER"/>
    <property type="match status" value="1"/>
</dbReference>
<proteinExistence type="predicted"/>
<feature type="short sequence motif" description="DGA/G" evidence="4">
    <location>
        <begin position="203"/>
        <end position="205"/>
    </location>
</feature>
<feature type="active site" description="Nucleophile" evidence="4">
    <location>
        <position position="55"/>
    </location>
</feature>
<dbReference type="EMBL" id="JBHLTN010000018">
    <property type="protein sequence ID" value="MFC0592749.1"/>
    <property type="molecule type" value="Genomic_DNA"/>
</dbReference>
<gene>
    <name evidence="6" type="ORF">ACFFGG_09285</name>
</gene>
<keyword evidence="1 4" id="KW-0378">Hydrolase</keyword>
<keyword evidence="7" id="KW-1185">Reference proteome</keyword>
<organism evidence="6 7">
    <name type="scientific">Ottowia pentelensis</name>
    <dbReference type="NCBI Taxonomy" id="511108"/>
    <lineage>
        <taxon>Bacteria</taxon>
        <taxon>Pseudomonadati</taxon>
        <taxon>Pseudomonadota</taxon>
        <taxon>Betaproteobacteria</taxon>
        <taxon>Burkholderiales</taxon>
        <taxon>Comamonadaceae</taxon>
        <taxon>Ottowia</taxon>
    </lineage>
</organism>
<evidence type="ECO:0000256" key="4">
    <source>
        <dbReference type="PROSITE-ProRule" id="PRU01161"/>
    </source>
</evidence>